<gene>
    <name evidence="1" type="ORF">CPB84DRAFT_1774143</name>
</gene>
<protein>
    <submittedName>
        <fullName evidence="1">Uncharacterized protein</fullName>
    </submittedName>
</protein>
<dbReference type="EMBL" id="JADNYJ010000030">
    <property type="protein sequence ID" value="KAF8903438.1"/>
    <property type="molecule type" value="Genomic_DNA"/>
</dbReference>
<proteinExistence type="predicted"/>
<sequence length="463" mass="53363">MSSLKLPFDLILATIDQVAYCNDISTLRSCSLLHRDLLPHCRKHLFRTFDLRTAIPHTDQYLSKFDALLTSSPQLTRYVRVVHIVCVRDSPLGLTEWLLARPFVAHFLRLLCNVEMLGLYIDFMQDVSWNAITPEIQYEIERIITQPCCTQLALSCLVDIPPSLLNKCRFLKGLSIDSCSMESLSDTKSNLLEGEKLVLTNPESESRWIRLTSATFLNSDKILYDIYPCSSNFSLFLNFSSLKHLTLTLYPFTNQLMWKLIHSTFRTLETLILNHPVNVNFLAKVIDTSQGLSSLSRLSRFSFSLVPPNLAGQTHIEHLAELCILLRTCPSDVKDIHITIDLFSYPVRRIQRLLFPRRNRKRNRRRKRNHTPTPFLQELDATLSSRTLFPCLNTVRIEILLAEEYIQTSESEFAVYPNSARREIELPSLDDVEEEVRRMMALTSESFSLNKDGGLWIDVEIGY</sequence>
<comment type="caution">
    <text evidence="1">The sequence shown here is derived from an EMBL/GenBank/DDBJ whole genome shotgun (WGS) entry which is preliminary data.</text>
</comment>
<accession>A0A9P5NR09</accession>
<dbReference type="AlphaFoldDB" id="A0A9P5NR09"/>
<reference evidence="1" key="1">
    <citation type="submission" date="2020-11" db="EMBL/GenBank/DDBJ databases">
        <authorList>
            <consortium name="DOE Joint Genome Institute"/>
            <person name="Ahrendt S."/>
            <person name="Riley R."/>
            <person name="Andreopoulos W."/>
            <person name="LaButti K."/>
            <person name="Pangilinan J."/>
            <person name="Ruiz-duenas F.J."/>
            <person name="Barrasa J.M."/>
            <person name="Sanchez-Garcia M."/>
            <person name="Camarero S."/>
            <person name="Miyauchi S."/>
            <person name="Serrano A."/>
            <person name="Linde D."/>
            <person name="Babiker R."/>
            <person name="Drula E."/>
            <person name="Ayuso-Fernandez I."/>
            <person name="Pacheco R."/>
            <person name="Padilla G."/>
            <person name="Ferreira P."/>
            <person name="Barriuso J."/>
            <person name="Kellner H."/>
            <person name="Castanera R."/>
            <person name="Alfaro M."/>
            <person name="Ramirez L."/>
            <person name="Pisabarro A.G."/>
            <person name="Kuo A."/>
            <person name="Tritt A."/>
            <person name="Lipzen A."/>
            <person name="He G."/>
            <person name="Yan M."/>
            <person name="Ng V."/>
            <person name="Cullen D."/>
            <person name="Martin F."/>
            <person name="Rosso M.-N."/>
            <person name="Henrissat B."/>
            <person name="Hibbett D."/>
            <person name="Martinez A.T."/>
            <person name="Grigoriev I.V."/>
        </authorList>
    </citation>
    <scope>NUCLEOTIDE SEQUENCE</scope>
    <source>
        <strain evidence="1">AH 44721</strain>
    </source>
</reference>
<dbReference type="Proteomes" id="UP000724874">
    <property type="component" value="Unassembled WGS sequence"/>
</dbReference>
<evidence type="ECO:0000313" key="2">
    <source>
        <dbReference type="Proteomes" id="UP000724874"/>
    </source>
</evidence>
<name>A0A9P5NR09_GYMJU</name>
<dbReference type="OrthoDB" id="2745898at2759"/>
<organism evidence="1 2">
    <name type="scientific">Gymnopilus junonius</name>
    <name type="common">Spectacular rustgill mushroom</name>
    <name type="synonym">Gymnopilus spectabilis subsp. junonius</name>
    <dbReference type="NCBI Taxonomy" id="109634"/>
    <lineage>
        <taxon>Eukaryota</taxon>
        <taxon>Fungi</taxon>
        <taxon>Dikarya</taxon>
        <taxon>Basidiomycota</taxon>
        <taxon>Agaricomycotina</taxon>
        <taxon>Agaricomycetes</taxon>
        <taxon>Agaricomycetidae</taxon>
        <taxon>Agaricales</taxon>
        <taxon>Agaricineae</taxon>
        <taxon>Hymenogastraceae</taxon>
        <taxon>Gymnopilus</taxon>
    </lineage>
</organism>
<evidence type="ECO:0000313" key="1">
    <source>
        <dbReference type="EMBL" id="KAF8903438.1"/>
    </source>
</evidence>
<keyword evidence="2" id="KW-1185">Reference proteome</keyword>